<evidence type="ECO:0000256" key="1">
    <source>
        <dbReference type="SAM" id="SignalP"/>
    </source>
</evidence>
<keyword evidence="1" id="KW-0732">Signal</keyword>
<dbReference type="OrthoDB" id="634921at2"/>
<evidence type="ECO:0000259" key="2">
    <source>
        <dbReference type="Pfam" id="PF19081"/>
    </source>
</evidence>
<keyword evidence="4" id="KW-1185">Reference proteome</keyword>
<accession>A0A1H3Y9E9</accession>
<reference evidence="4" key="1">
    <citation type="submission" date="2016-10" db="EMBL/GenBank/DDBJ databases">
        <authorList>
            <person name="Varghese N."/>
            <person name="Submissions S."/>
        </authorList>
    </citation>
    <scope>NUCLEOTIDE SEQUENCE [LARGE SCALE GENOMIC DNA]</scope>
    <source>
        <strain evidence="4">DSM 23920</strain>
    </source>
</reference>
<dbReference type="STRING" id="408074.SAMN05660909_00738"/>
<dbReference type="Proteomes" id="UP000199656">
    <property type="component" value="Unassembled WGS sequence"/>
</dbReference>
<dbReference type="AlphaFoldDB" id="A0A1H3Y9E9"/>
<dbReference type="RefSeq" id="WP_089758797.1">
    <property type="nucleotide sequence ID" value="NZ_BKAT01000021.1"/>
</dbReference>
<dbReference type="EMBL" id="FNRL01000002">
    <property type="protein sequence ID" value="SEA07584.1"/>
    <property type="molecule type" value="Genomic_DNA"/>
</dbReference>
<organism evidence="3 4">
    <name type="scientific">Chitinophaga terrae</name>
    <name type="common">ex Kim and Jung 2007</name>
    <dbReference type="NCBI Taxonomy" id="408074"/>
    <lineage>
        <taxon>Bacteria</taxon>
        <taxon>Pseudomonadati</taxon>
        <taxon>Bacteroidota</taxon>
        <taxon>Chitinophagia</taxon>
        <taxon>Chitinophagales</taxon>
        <taxon>Chitinophagaceae</taxon>
        <taxon>Chitinophaga</taxon>
    </lineage>
</organism>
<protein>
    <recommendedName>
        <fullName evidence="2">Ig-like domain-containing protein</fullName>
    </recommendedName>
</protein>
<proteinExistence type="predicted"/>
<gene>
    <name evidence="3" type="ORF">SAMN05660909_00738</name>
</gene>
<feature type="signal peptide" evidence="1">
    <location>
        <begin position="1"/>
        <end position="19"/>
    </location>
</feature>
<dbReference type="Pfam" id="PF19081">
    <property type="entry name" value="Ig_7"/>
    <property type="match status" value="1"/>
</dbReference>
<evidence type="ECO:0000313" key="3">
    <source>
        <dbReference type="EMBL" id="SEA07584.1"/>
    </source>
</evidence>
<feature type="chain" id="PRO_5011662089" description="Ig-like domain-containing protein" evidence="1">
    <location>
        <begin position="20"/>
        <end position="453"/>
    </location>
</feature>
<dbReference type="InterPro" id="IPR044023">
    <property type="entry name" value="Ig_7"/>
</dbReference>
<name>A0A1H3Y9E9_9BACT</name>
<evidence type="ECO:0000313" key="4">
    <source>
        <dbReference type="Proteomes" id="UP000199656"/>
    </source>
</evidence>
<sequence>MKYLLCLLGCCLFSLLTNAQNCPVTQQRKYATQHIEESSAGSVSEGEKSADANPKTASTLSIGLALLGGSATQHMGFSSRVQAGTPVSVKINYPSSLLGVGVTVTVQPFVYNGSGSPVATGRSWTASSLLALASANGDFIMTVTPQNNSGVNLPYDGVSVKMSAAVGLGLSMNVYDAWIMETVNPAACNNPIDVLSGARAGAVQLLNATGGVTQPWDAIDDDPGLTTYATLNTGVQVLSQVFETVVFSTPSKPGDSLYIVLQDPGAALLDLGLLNGFRIQPYLGDNAVGAPITNSASLLNLRLLAGAGNKYVLSAAVPASFDRLDIQMGGVANALASLRLYDVRMVAPRPQIELQLNGIPDAGPVCIRDVGKIKLQVTNIDPCATYYWYKSDNTPLPAGTSFSPVLTAAGTYTWYVEAVRNGCSSQVKNRMPVTVKIVPVPGSPLLTIQPNNP</sequence>
<feature type="domain" description="Ig-like" evidence="2">
    <location>
        <begin position="371"/>
        <end position="439"/>
    </location>
</feature>